<keyword evidence="4 11" id="KW-0812">Transmembrane</keyword>
<dbReference type="GO" id="GO:0046923">
    <property type="term" value="F:ER retention sequence binding"/>
    <property type="evidence" value="ECO:0007669"/>
    <property type="project" value="InterPro"/>
</dbReference>
<evidence type="ECO:0000256" key="3">
    <source>
        <dbReference type="ARBA" id="ARBA00022448"/>
    </source>
</evidence>
<feature type="transmembrane region" description="Helical" evidence="11">
    <location>
        <begin position="180"/>
        <end position="199"/>
    </location>
</feature>
<evidence type="ECO:0000256" key="10">
    <source>
        <dbReference type="ARBA" id="ARBA00023170"/>
    </source>
</evidence>
<dbReference type="GO" id="GO:0006621">
    <property type="term" value="P:protein retention in ER lumen"/>
    <property type="evidence" value="ECO:0007669"/>
    <property type="project" value="InterPro"/>
</dbReference>
<evidence type="ECO:0000256" key="7">
    <source>
        <dbReference type="ARBA" id="ARBA00022927"/>
    </source>
</evidence>
<dbReference type="PRINTS" id="PR00660">
    <property type="entry name" value="ERLUMENR"/>
</dbReference>
<comment type="similarity">
    <text evidence="2 11">Belongs to the ERD2 family.</text>
</comment>
<evidence type="ECO:0000256" key="1">
    <source>
        <dbReference type="ARBA" id="ARBA00004477"/>
    </source>
</evidence>
<evidence type="ECO:0000256" key="5">
    <source>
        <dbReference type="ARBA" id="ARBA00022824"/>
    </source>
</evidence>
<comment type="subcellular location">
    <subcellularLocation>
        <location evidence="1 11">Endoplasmic reticulum membrane</location>
        <topology evidence="1 11">Multi-pass membrane protein</topology>
    </subcellularLocation>
</comment>
<evidence type="ECO:0000256" key="4">
    <source>
        <dbReference type="ARBA" id="ARBA00022692"/>
    </source>
</evidence>
<dbReference type="GO" id="GO:0015031">
    <property type="term" value="P:protein transport"/>
    <property type="evidence" value="ECO:0007669"/>
    <property type="project" value="UniProtKB-KW"/>
</dbReference>
<proteinExistence type="inferred from homology"/>
<feature type="transmembrane region" description="Helical" evidence="11">
    <location>
        <begin position="65"/>
        <end position="82"/>
    </location>
</feature>
<evidence type="ECO:0000256" key="11">
    <source>
        <dbReference type="RuleBase" id="RU000634"/>
    </source>
</evidence>
<dbReference type="Pfam" id="PF00810">
    <property type="entry name" value="ER_lumen_recept"/>
    <property type="match status" value="1"/>
</dbReference>
<evidence type="ECO:0000313" key="12">
    <source>
        <dbReference type="Proteomes" id="UP000095280"/>
    </source>
</evidence>
<keyword evidence="8 11" id="KW-1133">Transmembrane helix</keyword>
<sequence length="212" mass="24227">MNIFRLIGDMSHLAAILILLAKIWQTRSVSGISGKSQVLFGLVFLTRYLDLFTSFVSIYNSVMKIVFIFATWLTVSLIYWKFRSTYDGNHDTFRAELLVVVSAGLSVLLNHQLAPLEVLWTFSIYLESVAILPQLFLISKTGSADTITSHYLFGLGSYRAFYILNWIYRYMVEDFFDPIAVVAGCVQTILYADFFYIYVTKVVRGKSTQIEV</sequence>
<dbReference type="GO" id="GO:0016192">
    <property type="term" value="P:vesicle-mediated transport"/>
    <property type="evidence" value="ECO:0007669"/>
    <property type="project" value="UniProtKB-KW"/>
</dbReference>
<protein>
    <recommendedName>
        <fullName evidence="11">ER lumen protein-retaining receptor</fullName>
    </recommendedName>
</protein>
<feature type="transmembrane region" description="Helical" evidence="11">
    <location>
        <begin position="150"/>
        <end position="168"/>
    </location>
</feature>
<keyword evidence="6" id="KW-0931">ER-Golgi transport</keyword>
<evidence type="ECO:0000313" key="13">
    <source>
        <dbReference type="WBParaSite" id="maker-uti_cns_0005366-snap-gene-0.5-mRNA-1"/>
    </source>
</evidence>
<dbReference type="AlphaFoldDB" id="A0A1I8HBF2"/>
<keyword evidence="7 11" id="KW-0653">Protein transport</keyword>
<feature type="transmembrane region" description="Helical" evidence="11">
    <location>
        <begin position="119"/>
        <end position="138"/>
    </location>
</feature>
<evidence type="ECO:0000256" key="2">
    <source>
        <dbReference type="ARBA" id="ARBA00010120"/>
    </source>
</evidence>
<keyword evidence="12" id="KW-1185">Reference proteome</keyword>
<name>A0A1I8HBF2_9PLAT</name>
<dbReference type="PANTHER" id="PTHR10585">
    <property type="entry name" value="ER LUMEN PROTEIN RETAINING RECEPTOR"/>
    <property type="match status" value="1"/>
</dbReference>
<dbReference type="InterPro" id="IPR000133">
    <property type="entry name" value="ER_ret_rcpt"/>
</dbReference>
<dbReference type="GO" id="GO:0005789">
    <property type="term" value="C:endoplasmic reticulum membrane"/>
    <property type="evidence" value="ECO:0007669"/>
    <property type="project" value="UniProtKB-SubCell"/>
</dbReference>
<dbReference type="Proteomes" id="UP000095280">
    <property type="component" value="Unplaced"/>
</dbReference>
<comment type="caution">
    <text evidence="11">Lacks conserved residue(s) required for the propagation of feature annotation.</text>
</comment>
<keyword evidence="3 11" id="KW-0813">Transport</keyword>
<dbReference type="WBParaSite" id="maker-uti_cns_0005366-snap-gene-0.5-mRNA-1">
    <property type="protein sequence ID" value="maker-uti_cns_0005366-snap-gene-0.5-mRNA-1"/>
    <property type="gene ID" value="maker-uti_cns_0005366-snap-gene-0.5"/>
</dbReference>
<dbReference type="PROSITE" id="PS00951">
    <property type="entry name" value="ER_LUMEN_RECEPTOR_1"/>
    <property type="match status" value="1"/>
</dbReference>
<accession>A0A1I8HBF2</accession>
<evidence type="ECO:0000256" key="6">
    <source>
        <dbReference type="ARBA" id="ARBA00022892"/>
    </source>
</evidence>
<keyword evidence="10 11" id="KW-0675">Receptor</keyword>
<keyword evidence="5 11" id="KW-0256">Endoplasmic reticulum</keyword>
<dbReference type="PROSITE" id="PS00952">
    <property type="entry name" value="ER_LUMEN_RECEPTOR_2"/>
    <property type="match status" value="1"/>
</dbReference>
<reference evidence="13" key="1">
    <citation type="submission" date="2016-11" db="UniProtKB">
        <authorList>
            <consortium name="WormBaseParasite"/>
        </authorList>
    </citation>
    <scope>IDENTIFICATION</scope>
</reference>
<organism evidence="12 13">
    <name type="scientific">Macrostomum lignano</name>
    <dbReference type="NCBI Taxonomy" id="282301"/>
    <lineage>
        <taxon>Eukaryota</taxon>
        <taxon>Metazoa</taxon>
        <taxon>Spiralia</taxon>
        <taxon>Lophotrochozoa</taxon>
        <taxon>Platyhelminthes</taxon>
        <taxon>Rhabditophora</taxon>
        <taxon>Macrostomorpha</taxon>
        <taxon>Macrostomida</taxon>
        <taxon>Macrostomidae</taxon>
        <taxon>Macrostomum</taxon>
    </lineage>
</organism>
<evidence type="ECO:0000256" key="8">
    <source>
        <dbReference type="ARBA" id="ARBA00022989"/>
    </source>
</evidence>
<keyword evidence="9 11" id="KW-0472">Membrane</keyword>
<evidence type="ECO:0000256" key="9">
    <source>
        <dbReference type="ARBA" id="ARBA00023136"/>
    </source>
</evidence>